<accession>A0ABS0H1G4</accession>
<dbReference type="Gene3D" id="3.30.9.100">
    <property type="match status" value="1"/>
</dbReference>
<evidence type="ECO:0000313" key="3">
    <source>
        <dbReference type="Proteomes" id="UP000638560"/>
    </source>
</evidence>
<dbReference type="EMBL" id="JADPUN010000226">
    <property type="protein sequence ID" value="MBF9132303.1"/>
    <property type="molecule type" value="Genomic_DNA"/>
</dbReference>
<reference evidence="2 3" key="1">
    <citation type="submission" date="2020-11" db="EMBL/GenBank/DDBJ databases">
        <title>A novel isolate from a Black sea contaminated sediment with potential to produce alkanes: Plantactinospora alkalitolerans sp. nov.</title>
        <authorList>
            <person name="Carro L."/>
            <person name="Veyisoglu A."/>
            <person name="Guven K."/>
            <person name="Schumann P."/>
            <person name="Klenk H.-P."/>
            <person name="Sahin N."/>
        </authorList>
    </citation>
    <scope>NUCLEOTIDE SEQUENCE [LARGE SCALE GENOMIC DNA]</scope>
    <source>
        <strain evidence="2 3">S1510</strain>
    </source>
</reference>
<sequence>MSVDRRSGHAIVLGASIGGLLAARALSESFEKVTVFDRDDLPAGATNRRGVPQGEHLHGLLARGRQILEEFFPGFTGDLTAQGAVPVDVQRDCIWRNDGRAIPRASSGIRGICLSRPALEAYVRDRVQAIAHVEIRAGHEALGLLTDATGDAVSGARVLARNDVRLPPGHDTGPVPGHDTGPPPGHDTGPPPGHDVRDQGGVEQRHDAELVVDATGRGNRGPTWLAEIGFERPPEERVDPQTTYVSRDYRRSPGDADFAATVTSPSPANPHGGIAIATEGDRWMVTLFSAGGAEPPPTDPDGYLEFTARLPARELRDLLHRAEPLGPPRPIRLPTSVRRRYEHLRRLPEGFIAVGDSVCTFNPAYAQGMTVAAAQANVLRDLLLHKGRGGLTRQYFAGAAKVNDVAWDIAVGADLRYPAVVGPRSRKTNFLNAYVGRLHVAAERHPVVGRRFLSVANLMTPPTALFAPGILARVLWSGR</sequence>
<feature type="region of interest" description="Disordered" evidence="1">
    <location>
        <begin position="162"/>
        <end position="204"/>
    </location>
</feature>
<evidence type="ECO:0000313" key="2">
    <source>
        <dbReference type="EMBL" id="MBF9132303.1"/>
    </source>
</evidence>
<dbReference type="SUPFAM" id="SSF51905">
    <property type="entry name" value="FAD/NAD(P)-binding domain"/>
    <property type="match status" value="1"/>
</dbReference>
<dbReference type="InterPro" id="IPR036188">
    <property type="entry name" value="FAD/NAD-bd_sf"/>
</dbReference>
<gene>
    <name evidence="2" type="ORF">I0C86_25635</name>
</gene>
<dbReference type="Gene3D" id="3.50.50.60">
    <property type="entry name" value="FAD/NAD(P)-binding domain"/>
    <property type="match status" value="2"/>
</dbReference>
<dbReference type="PANTHER" id="PTHR43422">
    <property type="entry name" value="THIAMINE THIAZOLE SYNTHASE"/>
    <property type="match status" value="1"/>
</dbReference>
<evidence type="ECO:0000256" key="1">
    <source>
        <dbReference type="SAM" id="MobiDB-lite"/>
    </source>
</evidence>
<dbReference type="PANTHER" id="PTHR43422:SF3">
    <property type="entry name" value="THIAMINE THIAZOLE SYNTHASE"/>
    <property type="match status" value="1"/>
</dbReference>
<feature type="compositionally biased region" description="Basic and acidic residues" evidence="1">
    <location>
        <begin position="194"/>
        <end position="204"/>
    </location>
</feature>
<organism evidence="2 3">
    <name type="scientific">Plantactinospora alkalitolerans</name>
    <dbReference type="NCBI Taxonomy" id="2789879"/>
    <lineage>
        <taxon>Bacteria</taxon>
        <taxon>Bacillati</taxon>
        <taxon>Actinomycetota</taxon>
        <taxon>Actinomycetes</taxon>
        <taxon>Micromonosporales</taxon>
        <taxon>Micromonosporaceae</taxon>
        <taxon>Plantactinospora</taxon>
    </lineage>
</organism>
<name>A0ABS0H1G4_9ACTN</name>
<dbReference type="RefSeq" id="WP_196203833.1">
    <property type="nucleotide sequence ID" value="NZ_JADPUN010000226.1"/>
</dbReference>
<evidence type="ECO:0008006" key="4">
    <source>
        <dbReference type="Google" id="ProtNLM"/>
    </source>
</evidence>
<protein>
    <recommendedName>
        <fullName evidence="4">FAD-binding monooxygenase</fullName>
    </recommendedName>
</protein>
<keyword evidence="3" id="KW-1185">Reference proteome</keyword>
<feature type="compositionally biased region" description="Pro residues" evidence="1">
    <location>
        <begin position="181"/>
        <end position="193"/>
    </location>
</feature>
<dbReference type="Proteomes" id="UP000638560">
    <property type="component" value="Unassembled WGS sequence"/>
</dbReference>
<proteinExistence type="predicted"/>
<comment type="caution">
    <text evidence="2">The sequence shown here is derived from an EMBL/GenBank/DDBJ whole genome shotgun (WGS) entry which is preliminary data.</text>
</comment>
<feature type="compositionally biased region" description="Low complexity" evidence="1">
    <location>
        <begin position="171"/>
        <end position="180"/>
    </location>
</feature>